<comment type="function">
    <text evidence="10 11">FliG is one of three proteins (FliG, FliN, FliM) that forms the rotor-mounted switch complex (C ring), located at the base of the basal body. This complex interacts with the CheY and CheZ chemotaxis proteins, in addition to contacting components of the motor that determine the direction of flagellar rotation.</text>
</comment>
<dbReference type="EMBL" id="FOFS01000008">
    <property type="protein sequence ID" value="SEQ62482.1"/>
    <property type="molecule type" value="Genomic_DNA"/>
</dbReference>
<dbReference type="Proteomes" id="UP000199233">
    <property type="component" value="Unassembled WGS sequence"/>
</dbReference>
<dbReference type="NCBIfam" id="TIGR00207">
    <property type="entry name" value="fliG"/>
    <property type="match status" value="1"/>
</dbReference>
<evidence type="ECO:0000256" key="3">
    <source>
        <dbReference type="ARBA" id="ARBA00010299"/>
    </source>
</evidence>
<gene>
    <name evidence="15" type="ORF">SAMN04488038_108202</name>
</gene>
<name>A0A1H9HJS3_9GAMM</name>
<dbReference type="InterPro" id="IPR023087">
    <property type="entry name" value="Flg_Motor_Flig_C"/>
</dbReference>
<keyword evidence="11" id="KW-0997">Cell inner membrane</keyword>
<keyword evidence="15" id="KW-0969">Cilium</keyword>
<dbReference type="InterPro" id="IPR000090">
    <property type="entry name" value="Flg_Motor_Flig"/>
</dbReference>
<evidence type="ECO:0000259" key="12">
    <source>
        <dbReference type="Pfam" id="PF01706"/>
    </source>
</evidence>
<dbReference type="Pfam" id="PF14841">
    <property type="entry name" value="FliG_M"/>
    <property type="match status" value="1"/>
</dbReference>
<dbReference type="PRINTS" id="PR00954">
    <property type="entry name" value="FLGMOTORFLIG"/>
</dbReference>
<evidence type="ECO:0000256" key="5">
    <source>
        <dbReference type="ARBA" id="ARBA00022475"/>
    </source>
</evidence>
<keyword evidence="8 11" id="KW-0472">Membrane</keyword>
<feature type="domain" description="Flagellar motor switch protein FliG C-terminal" evidence="12">
    <location>
        <begin position="229"/>
        <end position="334"/>
    </location>
</feature>
<evidence type="ECO:0000256" key="8">
    <source>
        <dbReference type="ARBA" id="ARBA00023136"/>
    </source>
</evidence>
<dbReference type="GO" id="GO:0071973">
    <property type="term" value="P:bacterial-type flagellum-dependent cell motility"/>
    <property type="evidence" value="ECO:0007669"/>
    <property type="project" value="InterPro"/>
</dbReference>
<keyword evidence="9 11" id="KW-0975">Bacterial flagellum</keyword>
<evidence type="ECO:0000256" key="4">
    <source>
        <dbReference type="ARBA" id="ARBA00021870"/>
    </source>
</evidence>
<dbReference type="GO" id="GO:0005886">
    <property type="term" value="C:plasma membrane"/>
    <property type="evidence" value="ECO:0007669"/>
    <property type="project" value="UniProtKB-SubCell"/>
</dbReference>
<evidence type="ECO:0000256" key="9">
    <source>
        <dbReference type="ARBA" id="ARBA00023143"/>
    </source>
</evidence>
<dbReference type="PANTHER" id="PTHR30534">
    <property type="entry name" value="FLAGELLAR MOTOR SWITCH PROTEIN FLIG"/>
    <property type="match status" value="1"/>
</dbReference>
<accession>A0A1H9HJS3</accession>
<dbReference type="Pfam" id="PF01706">
    <property type="entry name" value="FliG_C"/>
    <property type="match status" value="1"/>
</dbReference>
<comment type="subcellular location">
    <subcellularLocation>
        <location evidence="1 11">Bacterial flagellum basal body</location>
    </subcellularLocation>
    <subcellularLocation>
        <location evidence="2 11">Cell inner membrane</location>
        <topology evidence="2 11">Peripheral membrane protein</topology>
        <orientation evidence="2 11">Cytoplasmic side</orientation>
    </subcellularLocation>
</comment>
<keyword evidence="6 11" id="KW-0145">Chemotaxis</keyword>
<dbReference type="PANTHER" id="PTHR30534:SF0">
    <property type="entry name" value="FLAGELLAR MOTOR SWITCH PROTEIN FLIG"/>
    <property type="match status" value="1"/>
</dbReference>
<evidence type="ECO:0000256" key="1">
    <source>
        <dbReference type="ARBA" id="ARBA00004117"/>
    </source>
</evidence>
<dbReference type="InterPro" id="IPR011002">
    <property type="entry name" value="FliG_a-hlx"/>
</dbReference>
<dbReference type="Pfam" id="PF14842">
    <property type="entry name" value="FliG_N"/>
    <property type="match status" value="1"/>
</dbReference>
<dbReference type="FunFam" id="1.10.220.30:FF:000001">
    <property type="entry name" value="Flagellar motor switch protein FliG"/>
    <property type="match status" value="1"/>
</dbReference>
<dbReference type="AlphaFoldDB" id="A0A1H9HJS3"/>
<protein>
    <recommendedName>
        <fullName evidence="4 11">Flagellar motor switch protein FliG</fullName>
    </recommendedName>
</protein>
<feature type="domain" description="Flagellar motor switch protein FliG middle" evidence="13">
    <location>
        <begin position="126"/>
        <end position="196"/>
    </location>
</feature>
<dbReference type="OrthoDB" id="9780302at2"/>
<evidence type="ECO:0000313" key="16">
    <source>
        <dbReference type="Proteomes" id="UP000199233"/>
    </source>
</evidence>
<dbReference type="InterPro" id="IPR032779">
    <property type="entry name" value="FliG_M"/>
</dbReference>
<keyword evidence="5 11" id="KW-1003">Cell membrane</keyword>
<keyword evidence="7 11" id="KW-0283">Flagellar rotation</keyword>
<dbReference type="PIRSF" id="PIRSF003161">
    <property type="entry name" value="FliG"/>
    <property type="match status" value="1"/>
</dbReference>
<dbReference type="GO" id="GO:0006935">
    <property type="term" value="P:chemotaxis"/>
    <property type="evidence" value="ECO:0007669"/>
    <property type="project" value="UniProtKB-KW"/>
</dbReference>
<dbReference type="InterPro" id="IPR028263">
    <property type="entry name" value="FliG_N"/>
</dbReference>
<keyword evidence="15" id="KW-0282">Flagellum</keyword>
<evidence type="ECO:0000256" key="7">
    <source>
        <dbReference type="ARBA" id="ARBA00022779"/>
    </source>
</evidence>
<evidence type="ECO:0000256" key="2">
    <source>
        <dbReference type="ARBA" id="ARBA00004515"/>
    </source>
</evidence>
<dbReference type="SUPFAM" id="SSF48029">
    <property type="entry name" value="FliG"/>
    <property type="match status" value="2"/>
</dbReference>
<proteinExistence type="inferred from homology"/>
<sequence>MAAAGNNGGNANNQISGTERAAILLMSLGEAEAAEVLKHMNAKDVQKVGAAMASLTNVSRERAENVMENFVMELDAQTSLGVGADDYVKRVLVGALGNDKANGLIDRILLGRNSKGLEALKWMETRAVADLVRNEHPQIVAIVLAYLDPDQASEILTLLPERMRSDVLMRIARLDGIQPQALRELDEIMEKQFSGGNNLKSSSVGGIKVAANILNLMETSQEQSIIGRIAENDQELSQKIQDLMFVFDDLGEVDDRSIQTLLRDVSSDTLALALKGADPRIREKILKNMSKRAAEMLVEDMESRGPAKLSEVEGAQKEMLVVARRLAEAGTIVLGGKGEEMV</sequence>
<evidence type="ECO:0000256" key="10">
    <source>
        <dbReference type="ARBA" id="ARBA00025598"/>
    </source>
</evidence>
<reference evidence="15 16" key="1">
    <citation type="submission" date="2016-10" db="EMBL/GenBank/DDBJ databases">
        <authorList>
            <person name="de Groot N.N."/>
        </authorList>
    </citation>
    <scope>NUCLEOTIDE SEQUENCE [LARGE SCALE GENOMIC DNA]</scope>
    <source>
        <strain evidence="15 16">DSM 25927</strain>
    </source>
</reference>
<evidence type="ECO:0000259" key="13">
    <source>
        <dbReference type="Pfam" id="PF14841"/>
    </source>
</evidence>
<comment type="similarity">
    <text evidence="3 11">Belongs to the FliG family.</text>
</comment>
<keyword evidence="15" id="KW-0966">Cell projection</keyword>
<feature type="domain" description="Flagellar motor switch protein FliG N-terminal" evidence="14">
    <location>
        <begin position="15"/>
        <end position="116"/>
    </location>
</feature>
<evidence type="ECO:0000256" key="11">
    <source>
        <dbReference type="PIRNR" id="PIRNR003161"/>
    </source>
</evidence>
<evidence type="ECO:0000259" key="14">
    <source>
        <dbReference type="Pfam" id="PF14842"/>
    </source>
</evidence>
<dbReference type="STRING" id="489703.SAMN04488038_108202"/>
<dbReference type="GO" id="GO:0009425">
    <property type="term" value="C:bacterial-type flagellum basal body"/>
    <property type="evidence" value="ECO:0007669"/>
    <property type="project" value="UniProtKB-SubCell"/>
</dbReference>
<organism evidence="15 16">
    <name type="scientific">Solimonas aquatica</name>
    <dbReference type="NCBI Taxonomy" id="489703"/>
    <lineage>
        <taxon>Bacteria</taxon>
        <taxon>Pseudomonadati</taxon>
        <taxon>Pseudomonadota</taxon>
        <taxon>Gammaproteobacteria</taxon>
        <taxon>Nevskiales</taxon>
        <taxon>Nevskiaceae</taxon>
        <taxon>Solimonas</taxon>
    </lineage>
</organism>
<dbReference type="GO" id="GO:0003774">
    <property type="term" value="F:cytoskeletal motor activity"/>
    <property type="evidence" value="ECO:0007669"/>
    <property type="project" value="InterPro"/>
</dbReference>
<evidence type="ECO:0000313" key="15">
    <source>
        <dbReference type="EMBL" id="SEQ62482.1"/>
    </source>
</evidence>
<keyword evidence="16" id="KW-1185">Reference proteome</keyword>
<dbReference type="Gene3D" id="1.10.220.30">
    <property type="match status" value="3"/>
</dbReference>
<evidence type="ECO:0000256" key="6">
    <source>
        <dbReference type="ARBA" id="ARBA00022500"/>
    </source>
</evidence>